<dbReference type="Gene3D" id="1.20.245.10">
    <property type="entry name" value="Lipoxygenase-1, Domain 5"/>
    <property type="match status" value="1"/>
</dbReference>
<gene>
    <name evidence="2" type="ORF">HAX54_045012</name>
</gene>
<dbReference type="EMBL" id="JACEIK010006935">
    <property type="protein sequence ID" value="MCE3049493.1"/>
    <property type="molecule type" value="Genomic_DNA"/>
</dbReference>
<evidence type="ECO:0000313" key="2">
    <source>
        <dbReference type="EMBL" id="MCE3049493.1"/>
    </source>
</evidence>
<evidence type="ECO:0000313" key="3">
    <source>
        <dbReference type="Proteomes" id="UP000823775"/>
    </source>
</evidence>
<organism evidence="2 3">
    <name type="scientific">Datura stramonium</name>
    <name type="common">Jimsonweed</name>
    <name type="synonym">Common thornapple</name>
    <dbReference type="NCBI Taxonomy" id="4076"/>
    <lineage>
        <taxon>Eukaryota</taxon>
        <taxon>Viridiplantae</taxon>
        <taxon>Streptophyta</taxon>
        <taxon>Embryophyta</taxon>
        <taxon>Tracheophyta</taxon>
        <taxon>Spermatophyta</taxon>
        <taxon>Magnoliopsida</taxon>
        <taxon>eudicotyledons</taxon>
        <taxon>Gunneridae</taxon>
        <taxon>Pentapetalae</taxon>
        <taxon>asterids</taxon>
        <taxon>lamiids</taxon>
        <taxon>Solanales</taxon>
        <taxon>Solanaceae</taxon>
        <taxon>Solanoideae</taxon>
        <taxon>Datureae</taxon>
        <taxon>Datura</taxon>
    </lineage>
</organism>
<protein>
    <recommendedName>
        <fullName evidence="1">Lipoxygenase domain-containing protein</fullName>
    </recommendedName>
</protein>
<reference evidence="2 3" key="1">
    <citation type="journal article" date="2021" name="BMC Genomics">
        <title>Datura genome reveals duplications of psychoactive alkaloid biosynthetic genes and high mutation rate following tissue culture.</title>
        <authorList>
            <person name="Rajewski A."/>
            <person name="Carter-House D."/>
            <person name="Stajich J."/>
            <person name="Litt A."/>
        </authorList>
    </citation>
    <scope>NUCLEOTIDE SEQUENCE [LARGE SCALE GENOMIC DNA]</scope>
    <source>
        <strain evidence="2">AR-01</strain>
    </source>
</reference>
<feature type="domain" description="Lipoxygenase" evidence="1">
    <location>
        <begin position="4"/>
        <end position="52"/>
    </location>
</feature>
<dbReference type="Pfam" id="PF00305">
    <property type="entry name" value="Lipoxygenase"/>
    <property type="match status" value="1"/>
</dbReference>
<proteinExistence type="predicted"/>
<dbReference type="SUPFAM" id="SSF48484">
    <property type="entry name" value="Lipoxigenase"/>
    <property type="match status" value="1"/>
</dbReference>
<dbReference type="InterPro" id="IPR013819">
    <property type="entry name" value="LipOase_C"/>
</dbReference>
<dbReference type="Proteomes" id="UP000823775">
    <property type="component" value="Unassembled WGS sequence"/>
</dbReference>
<keyword evidence="3" id="KW-1185">Reference proteome</keyword>
<comment type="caution">
    <text evidence="2">The sequence shown here is derived from an EMBL/GenBank/DDBJ whole genome shotgun (WGS) entry which is preliminary data.</text>
</comment>
<name>A0ABS8WFC9_DATST</name>
<dbReference type="InterPro" id="IPR036226">
    <property type="entry name" value="LipOase_C_sf"/>
</dbReference>
<evidence type="ECO:0000259" key="1">
    <source>
        <dbReference type="Pfam" id="PF00305"/>
    </source>
</evidence>
<accession>A0ABS8WFC9</accession>
<sequence length="103" mass="11822">MGNSLCQSLYPQENLIESDKEIQAWWTEIKNVGHATVQLSLANAAMQIKMQLRILLINEEWEHFLRKPEALLNAAYKYKLAKNVAILDVLSNHSPDENTMVKN</sequence>